<dbReference type="InterPro" id="IPR053259">
    <property type="entry name" value="Golvesin-related_Golgi"/>
</dbReference>
<reference evidence="9 10" key="1">
    <citation type="submission" date="2018-02" db="EMBL/GenBank/DDBJ databases">
        <title>Genome sequence of Desulfovibrio carbinolicus DSM 3852.</title>
        <authorList>
            <person name="Wilbanks E."/>
            <person name="Skennerton C.T."/>
            <person name="Orphan V.J."/>
        </authorList>
    </citation>
    <scope>NUCLEOTIDE SEQUENCE [LARGE SCALE GENOMIC DNA]</scope>
    <source>
        <strain evidence="9 10">DSM 3852</strain>
    </source>
</reference>
<sequence length="286" mass="33671">MLRCLWCIMHKPFCFLHIPRTAGTTLNTILSQNFEKDAILSLYKKEEFEQYKEILLENFQKLKLIQGHILLQNYDPPQIYSSDVKVFTFLREPLARMQSEYFFLKQWKYSQMYEIIHKNNMSFVDYITSDLSKVRYKGKNFMTRAISGEDLASSGARQKALSQAKRHLEKQFVFFGIQERFDESLVMLSKVLSLKNILYERRNVLSEKCKKTLSSHDVEVATRYNALDIELYQFACALFNDRLTSKRVVTPGEIKAFMTMNAKYQRLCELLDKKSGMQPGEIRLPK</sequence>
<dbReference type="OrthoDB" id="1407035at2"/>
<keyword evidence="8" id="KW-0325">Glycoprotein</keyword>
<accession>A0A4P6HMY6</accession>
<dbReference type="InterPro" id="IPR027417">
    <property type="entry name" value="P-loop_NTPase"/>
</dbReference>
<dbReference type="Gene3D" id="3.40.50.300">
    <property type="entry name" value="P-loop containing nucleotide triphosphate hydrolases"/>
    <property type="match status" value="1"/>
</dbReference>
<protein>
    <submittedName>
        <fullName evidence="9">Sulfotransferase</fullName>
    </submittedName>
</protein>
<keyword evidence="5" id="KW-1133">Transmembrane helix</keyword>
<dbReference type="GO" id="GO:0016020">
    <property type="term" value="C:membrane"/>
    <property type="evidence" value="ECO:0007669"/>
    <property type="project" value="InterPro"/>
</dbReference>
<evidence type="ECO:0000256" key="6">
    <source>
        <dbReference type="ARBA" id="ARBA00023034"/>
    </source>
</evidence>
<keyword evidence="10" id="KW-1185">Reference proteome</keyword>
<evidence type="ECO:0000256" key="2">
    <source>
        <dbReference type="ARBA" id="ARBA00022679"/>
    </source>
</evidence>
<evidence type="ECO:0000313" key="10">
    <source>
        <dbReference type="Proteomes" id="UP000293296"/>
    </source>
</evidence>
<evidence type="ECO:0000256" key="8">
    <source>
        <dbReference type="ARBA" id="ARBA00023180"/>
    </source>
</evidence>
<organism evidence="9 10">
    <name type="scientific">Solidesulfovibrio carbinolicus</name>
    <dbReference type="NCBI Taxonomy" id="296842"/>
    <lineage>
        <taxon>Bacteria</taxon>
        <taxon>Pseudomonadati</taxon>
        <taxon>Thermodesulfobacteriota</taxon>
        <taxon>Desulfovibrionia</taxon>
        <taxon>Desulfovibrionales</taxon>
        <taxon>Desulfovibrionaceae</taxon>
        <taxon>Solidesulfovibrio</taxon>
    </lineage>
</organism>
<keyword evidence="7" id="KW-0472">Membrane</keyword>
<dbReference type="GO" id="GO:0009247">
    <property type="term" value="P:glycolipid biosynthetic process"/>
    <property type="evidence" value="ECO:0007669"/>
    <property type="project" value="InterPro"/>
</dbReference>
<dbReference type="EMBL" id="CP026538">
    <property type="protein sequence ID" value="QAZ68425.1"/>
    <property type="molecule type" value="Genomic_DNA"/>
</dbReference>
<dbReference type="KEGG" id="dcb:C3Y92_14805"/>
<dbReference type="AlphaFoldDB" id="A0A4P6HMY6"/>
<keyword evidence="3" id="KW-0812">Transmembrane</keyword>
<keyword evidence="4" id="KW-0735">Signal-anchor</keyword>
<comment type="subcellular location">
    <subcellularLocation>
        <location evidence="1">Golgi apparatus membrane</location>
        <topology evidence="1">Single-pass type II membrane protein</topology>
    </subcellularLocation>
</comment>
<evidence type="ECO:0000256" key="7">
    <source>
        <dbReference type="ARBA" id="ARBA00023136"/>
    </source>
</evidence>
<keyword evidence="6" id="KW-0333">Golgi apparatus</keyword>
<evidence type="ECO:0000313" key="9">
    <source>
        <dbReference type="EMBL" id="QAZ68425.1"/>
    </source>
</evidence>
<dbReference type="GO" id="GO:0001733">
    <property type="term" value="F:galactosylceramide sulfotransferase activity"/>
    <property type="evidence" value="ECO:0007669"/>
    <property type="project" value="InterPro"/>
</dbReference>
<evidence type="ECO:0000256" key="5">
    <source>
        <dbReference type="ARBA" id="ARBA00022989"/>
    </source>
</evidence>
<name>A0A4P6HMY6_9BACT</name>
<evidence type="ECO:0000256" key="4">
    <source>
        <dbReference type="ARBA" id="ARBA00022968"/>
    </source>
</evidence>
<dbReference type="Pfam" id="PF06990">
    <property type="entry name" value="Gal-3-0_sulfotr"/>
    <property type="match status" value="1"/>
</dbReference>
<dbReference type="PANTHER" id="PTHR32301">
    <property type="entry name" value="COUNTIN RECEPTOR CNR3-RELATED"/>
    <property type="match status" value="1"/>
</dbReference>
<dbReference type="Proteomes" id="UP000293296">
    <property type="component" value="Chromosome"/>
</dbReference>
<keyword evidence="2 9" id="KW-0808">Transferase</keyword>
<evidence type="ECO:0000256" key="1">
    <source>
        <dbReference type="ARBA" id="ARBA00004323"/>
    </source>
</evidence>
<evidence type="ECO:0000256" key="3">
    <source>
        <dbReference type="ARBA" id="ARBA00022692"/>
    </source>
</evidence>
<gene>
    <name evidence="9" type="ORF">C3Y92_14805</name>
</gene>
<dbReference type="InterPro" id="IPR009729">
    <property type="entry name" value="Gal-3-0_sulfotransfrase"/>
</dbReference>
<proteinExistence type="predicted"/>
<dbReference type="SUPFAM" id="SSF52540">
    <property type="entry name" value="P-loop containing nucleoside triphosphate hydrolases"/>
    <property type="match status" value="1"/>
</dbReference>
<dbReference type="PANTHER" id="PTHR32301:SF6">
    <property type="entry name" value="GOLVESIN-RELATED"/>
    <property type="match status" value="1"/>
</dbReference>